<sequence>MKNERLLATTHVDGHGMQMSKEVLDQAAAQINGPIVPGMGIEHDITIPPIGKFVKAEVRQLPDGEYGVYGEFLLFDPEMTQKIALPDGEAAFVDVWADKRPFADKHEEIPEEIVYSFDPTNFESQAEMLKFQKELEDDGPNLQEMLIRKSLIPDPEFIVKLSKHAVEFLIAHQLLKKVGQQLASDTSNDIAKLYATIRNAAIKYGKYCIPKNRPITYVFVIPGTPTIEFVIRTANSATVSKAIHNEKISSAIDDANRLHEAITAQKIQFILNEDEKWTFNYMLTSTGSVVGSEDAVARREKAVQILFRQNQAEPESD</sequence>
<comment type="caution">
    <text evidence="1">The sequence shown here is derived from an EMBL/GenBank/DDBJ whole genome shotgun (WGS) entry which is preliminary data.</text>
</comment>
<accession>A0ACC7NW90</accession>
<organism evidence="1 2">
    <name type="scientific">Paenibacillus mesotrionivorans</name>
    <dbReference type="NCBI Taxonomy" id="3160968"/>
    <lineage>
        <taxon>Bacteria</taxon>
        <taxon>Bacillati</taxon>
        <taxon>Bacillota</taxon>
        <taxon>Bacilli</taxon>
        <taxon>Bacillales</taxon>
        <taxon>Paenibacillaceae</taxon>
        <taxon>Paenibacillus</taxon>
    </lineage>
</organism>
<dbReference type="Proteomes" id="UP001631969">
    <property type="component" value="Unassembled WGS sequence"/>
</dbReference>
<protein>
    <submittedName>
        <fullName evidence="1">Uncharacterized protein</fullName>
    </submittedName>
</protein>
<keyword evidence="2" id="KW-1185">Reference proteome</keyword>
<name>A0ACC7NW90_9BACL</name>
<reference evidence="1" key="1">
    <citation type="submission" date="2024-12" db="EMBL/GenBank/DDBJ databases">
        <authorList>
            <person name="Wu N."/>
        </authorList>
    </citation>
    <scope>NUCLEOTIDE SEQUENCE</scope>
    <source>
        <strain evidence="1">P15</strain>
    </source>
</reference>
<gene>
    <name evidence="1" type="ORF">ACI1P1_11945</name>
</gene>
<proteinExistence type="predicted"/>
<evidence type="ECO:0000313" key="1">
    <source>
        <dbReference type="EMBL" id="MFM9328998.1"/>
    </source>
</evidence>
<dbReference type="EMBL" id="JBJURJ010000007">
    <property type="protein sequence ID" value="MFM9328998.1"/>
    <property type="molecule type" value="Genomic_DNA"/>
</dbReference>
<evidence type="ECO:0000313" key="2">
    <source>
        <dbReference type="Proteomes" id="UP001631969"/>
    </source>
</evidence>